<dbReference type="EMBL" id="MDDG01000016">
    <property type="protein sequence ID" value="OQE34623.1"/>
    <property type="molecule type" value="Genomic_DNA"/>
</dbReference>
<dbReference type="Proteomes" id="UP000191500">
    <property type="component" value="Unassembled WGS sequence"/>
</dbReference>
<dbReference type="GO" id="GO:0008168">
    <property type="term" value="F:methyltransferase activity"/>
    <property type="evidence" value="ECO:0007669"/>
    <property type="project" value="UniProtKB-KW"/>
</dbReference>
<dbReference type="NCBIfam" id="TIGR03439">
    <property type="entry name" value="methyl_EasF"/>
    <property type="match status" value="1"/>
</dbReference>
<gene>
    <name evidence="5" type="ORF">PENCOP_c016G07432</name>
</gene>
<evidence type="ECO:0000313" key="6">
    <source>
        <dbReference type="Proteomes" id="UP000191500"/>
    </source>
</evidence>
<dbReference type="InterPro" id="IPR029063">
    <property type="entry name" value="SAM-dependent_MTases_sf"/>
</dbReference>
<dbReference type="AlphaFoldDB" id="A0A1V6U9U3"/>
<dbReference type="PANTHER" id="PTHR43397:SF2">
    <property type="entry name" value="HISTIDINE-SPECIFIC METHYLTRANSFERASE SAM-DEPENDENT DOMAIN-CONTAINING PROTEIN"/>
    <property type="match status" value="1"/>
</dbReference>
<dbReference type="GO" id="GO:0032259">
    <property type="term" value="P:methylation"/>
    <property type="evidence" value="ECO:0007669"/>
    <property type="project" value="UniProtKB-KW"/>
</dbReference>
<comment type="caution">
    <text evidence="5">The sequence shown here is derived from an EMBL/GenBank/DDBJ whole genome shotgun (WGS) entry which is preliminary data.</text>
</comment>
<keyword evidence="3" id="KW-0808">Transferase</keyword>
<dbReference type="PANTHER" id="PTHR43397">
    <property type="entry name" value="ERGOTHIONEINE BIOSYNTHESIS PROTEIN 1"/>
    <property type="match status" value="1"/>
</dbReference>
<name>A0A1V6U9U3_9EURO</name>
<dbReference type="STRING" id="36646.A0A1V6U9U3"/>
<evidence type="ECO:0000256" key="1">
    <source>
        <dbReference type="ARBA" id="ARBA00008361"/>
    </source>
</evidence>
<sequence>MAALYSGDVQVLSPWSGVDLHRPTIGEAPSIPRIQLHDIRHKTDDEGLVPQILSGLESDEKELPSLLLWNGRGLELFDEILDSQKYYPARREPKLLSECVQKVAYNISSGERVIELGAGNMRKTALLLRTLEVQHKNVEYFALDVCRTSLRSSIRELLGLFPWNYKTKIQGLLGTYEDCASWLHSQSDQQSPITLLWLGNSIANFTPGEASDLISRLFRTDQSSSTPIQMVVGIDGCRKHEEISESYESDRSRKFILNGLDSANELLGCGIFASSDWDFQGHWNADKWMHESFYVSRRELDLEIEGKQYKIRAGEQVHAIRSGKWPHFKVADICEEAGTKIADSWSDLEKSYGNPKSLLSP</sequence>
<evidence type="ECO:0000256" key="3">
    <source>
        <dbReference type="ARBA" id="ARBA00022679"/>
    </source>
</evidence>
<dbReference type="InterPro" id="IPR051128">
    <property type="entry name" value="EgtD_Methyltrsf_superfamily"/>
</dbReference>
<feature type="domain" description="Histidine-specific methyltransferase SAM-dependent" evidence="4">
    <location>
        <begin position="51"/>
        <end position="352"/>
    </location>
</feature>
<comment type="similarity">
    <text evidence="1">Belongs to the methyltransferase superfamily.</text>
</comment>
<dbReference type="InterPro" id="IPR019257">
    <property type="entry name" value="MeTrfase_dom"/>
</dbReference>
<keyword evidence="2" id="KW-0489">Methyltransferase</keyword>
<dbReference type="PIRSF" id="PIRSF018005">
    <property type="entry name" value="UCP018005"/>
    <property type="match status" value="1"/>
</dbReference>
<evidence type="ECO:0000259" key="4">
    <source>
        <dbReference type="Pfam" id="PF10017"/>
    </source>
</evidence>
<protein>
    <recommendedName>
        <fullName evidence="4">Histidine-specific methyltransferase SAM-dependent domain-containing protein</fullName>
    </recommendedName>
</protein>
<dbReference type="Gene3D" id="3.40.50.150">
    <property type="entry name" value="Vaccinia Virus protein VP39"/>
    <property type="match status" value="1"/>
</dbReference>
<dbReference type="InterPro" id="IPR017805">
    <property type="entry name" value="SAM_MeTrfase_EasF-type_put"/>
</dbReference>
<keyword evidence="6" id="KW-1185">Reference proteome</keyword>
<dbReference type="InterPro" id="IPR017804">
    <property type="entry name" value="MeTrfase_EgtD-like"/>
</dbReference>
<reference evidence="6" key="1">
    <citation type="journal article" date="2017" name="Nat. Microbiol.">
        <title>Global analysis of biosynthetic gene clusters reveals vast potential of secondary metabolite production in Penicillium species.</title>
        <authorList>
            <person name="Nielsen J.C."/>
            <person name="Grijseels S."/>
            <person name="Prigent S."/>
            <person name="Ji B."/>
            <person name="Dainat J."/>
            <person name="Nielsen K.F."/>
            <person name="Frisvad J.C."/>
            <person name="Workman M."/>
            <person name="Nielsen J."/>
        </authorList>
    </citation>
    <scope>NUCLEOTIDE SEQUENCE [LARGE SCALE GENOMIC DNA]</scope>
    <source>
        <strain evidence="6">IBT 31321</strain>
    </source>
</reference>
<proteinExistence type="inferred from homology"/>
<organism evidence="5 6">
    <name type="scientific">Penicillium coprophilum</name>
    <dbReference type="NCBI Taxonomy" id="36646"/>
    <lineage>
        <taxon>Eukaryota</taxon>
        <taxon>Fungi</taxon>
        <taxon>Dikarya</taxon>
        <taxon>Ascomycota</taxon>
        <taxon>Pezizomycotina</taxon>
        <taxon>Eurotiomycetes</taxon>
        <taxon>Eurotiomycetidae</taxon>
        <taxon>Eurotiales</taxon>
        <taxon>Aspergillaceae</taxon>
        <taxon>Penicillium</taxon>
    </lineage>
</organism>
<accession>A0A1V6U9U3</accession>
<evidence type="ECO:0000313" key="5">
    <source>
        <dbReference type="EMBL" id="OQE34623.1"/>
    </source>
</evidence>
<evidence type="ECO:0000256" key="2">
    <source>
        <dbReference type="ARBA" id="ARBA00022603"/>
    </source>
</evidence>
<dbReference type="Pfam" id="PF10017">
    <property type="entry name" value="Methyltransf_33"/>
    <property type="match status" value="1"/>
</dbReference>